<comment type="caution">
    <text evidence="2">The sequence shown here is derived from an EMBL/GenBank/DDBJ whole genome shotgun (WGS) entry which is preliminary data.</text>
</comment>
<feature type="compositionally biased region" description="Basic and acidic residues" evidence="1">
    <location>
        <begin position="323"/>
        <end position="342"/>
    </location>
</feature>
<feature type="compositionally biased region" description="Basic residues" evidence="1">
    <location>
        <begin position="433"/>
        <end position="442"/>
    </location>
</feature>
<dbReference type="AlphaFoldDB" id="K0SFY7"/>
<feature type="region of interest" description="Disordered" evidence="1">
    <location>
        <begin position="187"/>
        <end position="217"/>
    </location>
</feature>
<gene>
    <name evidence="2" type="ORF">THAOC_14139</name>
</gene>
<evidence type="ECO:0000313" key="3">
    <source>
        <dbReference type="Proteomes" id="UP000266841"/>
    </source>
</evidence>
<feature type="compositionally biased region" description="Basic and acidic residues" evidence="1">
    <location>
        <begin position="577"/>
        <end position="591"/>
    </location>
</feature>
<dbReference type="OrthoDB" id="10691612at2759"/>
<dbReference type="EMBL" id="AGNL01016491">
    <property type="protein sequence ID" value="EJK65058.1"/>
    <property type="molecule type" value="Genomic_DNA"/>
</dbReference>
<keyword evidence="3" id="KW-1185">Reference proteome</keyword>
<feature type="non-terminal residue" evidence="2">
    <location>
        <position position="1"/>
    </location>
</feature>
<feature type="compositionally biased region" description="Basic and acidic residues" evidence="1">
    <location>
        <begin position="374"/>
        <end position="383"/>
    </location>
</feature>
<reference evidence="2 3" key="1">
    <citation type="journal article" date="2012" name="Genome Biol.">
        <title>Genome and low-iron response of an oceanic diatom adapted to chronic iron limitation.</title>
        <authorList>
            <person name="Lommer M."/>
            <person name="Specht M."/>
            <person name="Roy A.S."/>
            <person name="Kraemer L."/>
            <person name="Andreson R."/>
            <person name="Gutowska M.A."/>
            <person name="Wolf J."/>
            <person name="Bergner S.V."/>
            <person name="Schilhabel M.B."/>
            <person name="Klostermeier U.C."/>
            <person name="Beiko R.G."/>
            <person name="Rosenstiel P."/>
            <person name="Hippler M."/>
            <person name="Laroche J."/>
        </authorList>
    </citation>
    <scope>NUCLEOTIDE SEQUENCE [LARGE SCALE GENOMIC DNA]</scope>
    <source>
        <strain evidence="2 3">CCMP1005</strain>
    </source>
</reference>
<feature type="compositionally biased region" description="Basic and acidic residues" evidence="1">
    <location>
        <begin position="411"/>
        <end position="425"/>
    </location>
</feature>
<sequence length="638" mass="67080">SKLGLTISVDGAGAGGAAALAAERVYLEGLKAQCLAELRVHAADEEIRHALGARLEAIRQYYQRRAGVVQLHPAVIAGGVGAAVVADRTSRAGYEARVGAIPTVESVAVTEADDEAGGTLPAAPTMTAEEEEEDEDGVILVQTRTDTVGGEDRSWSGSQDSPADMHGFAIARAQSNIDKAVRAAHTSYSTNPNPFDDSDDDEEGKASDGESDAGAADRQAAAFGNAYTEETCSFWEDDEILRTATGGGTTTSSGGPWRPTPCTPTSHPSWASPRGGRRAAGRGEDDRPAPPSRAGRPAGGPGQAGLRGSLRGGRVGPTGAVEGLRRPRPEAGPQERPRRARQEAGGGARQGREEVRRGPPPRHGLLPRVPLRQGRRDAARPDRGGPQQVLQDHQEDQAVERQGQPPPPRRGYRDVKLNLDLDGHVCEVQAVPRARRRRPVVRRRADPPGPRPARGRRDHTGRRGLGPGLARRRPRPGRRGPHPGPLRPVPPLRALRRPPAGPAGPPEDRPAPVRVDGVRPLAPRDGPRHGAPQEGAPRAAQARQGGVGAEADRRGEEVRPRRRGRRGAEPGGAVRVEPVRGDGPRLRHDTGPVEGGEAGGGEAGRAGRGVAGDLAQGAPGVLRQGLTFAASGVCRDIL</sequence>
<feature type="region of interest" description="Disordered" evidence="1">
    <location>
        <begin position="238"/>
        <end position="611"/>
    </location>
</feature>
<feature type="compositionally biased region" description="Basic residues" evidence="1">
    <location>
        <begin position="470"/>
        <end position="481"/>
    </location>
</feature>
<feature type="compositionally biased region" description="Low complexity" evidence="1">
    <location>
        <begin position="363"/>
        <end position="372"/>
    </location>
</feature>
<proteinExistence type="predicted"/>
<organism evidence="2 3">
    <name type="scientific">Thalassiosira oceanica</name>
    <name type="common">Marine diatom</name>
    <dbReference type="NCBI Taxonomy" id="159749"/>
    <lineage>
        <taxon>Eukaryota</taxon>
        <taxon>Sar</taxon>
        <taxon>Stramenopiles</taxon>
        <taxon>Ochrophyta</taxon>
        <taxon>Bacillariophyta</taxon>
        <taxon>Coscinodiscophyceae</taxon>
        <taxon>Thalassiosirophycidae</taxon>
        <taxon>Thalassiosirales</taxon>
        <taxon>Thalassiosiraceae</taxon>
        <taxon>Thalassiosira</taxon>
    </lineage>
</organism>
<feature type="compositionally biased region" description="Acidic residues" evidence="1">
    <location>
        <begin position="128"/>
        <end position="137"/>
    </location>
</feature>
<evidence type="ECO:0000256" key="1">
    <source>
        <dbReference type="SAM" id="MobiDB-lite"/>
    </source>
</evidence>
<name>K0SFY7_THAOC</name>
<feature type="compositionally biased region" description="Basic and acidic residues" evidence="1">
    <location>
        <begin position="550"/>
        <end position="559"/>
    </location>
</feature>
<evidence type="ECO:0000313" key="2">
    <source>
        <dbReference type="EMBL" id="EJK65058.1"/>
    </source>
</evidence>
<protein>
    <submittedName>
        <fullName evidence="2">Uncharacterized protein</fullName>
    </submittedName>
</protein>
<feature type="compositionally biased region" description="Basic residues" evidence="1">
    <location>
        <begin position="453"/>
        <end position="462"/>
    </location>
</feature>
<feature type="region of interest" description="Disordered" evidence="1">
    <location>
        <begin position="112"/>
        <end position="164"/>
    </location>
</feature>
<feature type="compositionally biased region" description="Low complexity" evidence="1">
    <location>
        <begin position="530"/>
        <end position="544"/>
    </location>
</feature>
<dbReference type="Proteomes" id="UP000266841">
    <property type="component" value="Unassembled WGS sequence"/>
</dbReference>
<feature type="compositionally biased region" description="Pro residues" evidence="1">
    <location>
        <begin position="482"/>
        <end position="491"/>
    </location>
</feature>
<feature type="compositionally biased region" description="Gly residues" evidence="1">
    <location>
        <begin position="593"/>
        <end position="610"/>
    </location>
</feature>
<feature type="compositionally biased region" description="Gly residues" evidence="1">
    <location>
        <begin position="297"/>
        <end position="316"/>
    </location>
</feature>
<accession>K0SFY7</accession>
<dbReference type="OMA" id="ELHEWEL"/>